<dbReference type="InParanoid" id="A0A165P702"/>
<evidence type="ECO:0000313" key="1">
    <source>
        <dbReference type="EMBL" id="KZT20611.1"/>
    </source>
</evidence>
<protein>
    <submittedName>
        <fullName evidence="1">Uncharacterized protein</fullName>
    </submittedName>
</protein>
<name>A0A165P702_9AGAM</name>
<dbReference type="EMBL" id="KV425617">
    <property type="protein sequence ID" value="KZT20611.1"/>
    <property type="molecule type" value="Genomic_DNA"/>
</dbReference>
<gene>
    <name evidence="1" type="ORF">NEOLEDRAFT_1182347</name>
</gene>
<proteinExistence type="predicted"/>
<sequence length="257" mass="28281">MRADVVPALPEKYLQPECPRAFVSDPSSPEWFRARFRQEASVASDPSPPSPPPAQIDLTSTVDGEDSGDDIGALIKRLPKQRIISLSRLQDISDLVRSSVVVTKHEEVYIHGPNDSDVSQTISRLLEHSCHRGPKPPLSLPGSVSCLNPPFPLRAFLDHSRMIHVGPGVGEGPEWTPLHHALEMFISNDMFWGVIGQWCVLHIEPYDLLAAALVVFNNLEPTVISPFWMSLVIAGEKGVIVDLVIIQTLEPDVAGRI</sequence>
<organism evidence="1 2">
    <name type="scientific">Neolentinus lepideus HHB14362 ss-1</name>
    <dbReference type="NCBI Taxonomy" id="1314782"/>
    <lineage>
        <taxon>Eukaryota</taxon>
        <taxon>Fungi</taxon>
        <taxon>Dikarya</taxon>
        <taxon>Basidiomycota</taxon>
        <taxon>Agaricomycotina</taxon>
        <taxon>Agaricomycetes</taxon>
        <taxon>Gloeophyllales</taxon>
        <taxon>Gloeophyllaceae</taxon>
        <taxon>Neolentinus</taxon>
    </lineage>
</organism>
<evidence type="ECO:0000313" key="2">
    <source>
        <dbReference type="Proteomes" id="UP000076761"/>
    </source>
</evidence>
<accession>A0A165P702</accession>
<reference evidence="1 2" key="1">
    <citation type="journal article" date="2016" name="Mol. Biol. Evol.">
        <title>Comparative Genomics of Early-Diverging Mushroom-Forming Fungi Provides Insights into the Origins of Lignocellulose Decay Capabilities.</title>
        <authorList>
            <person name="Nagy L.G."/>
            <person name="Riley R."/>
            <person name="Tritt A."/>
            <person name="Adam C."/>
            <person name="Daum C."/>
            <person name="Floudas D."/>
            <person name="Sun H."/>
            <person name="Yadav J.S."/>
            <person name="Pangilinan J."/>
            <person name="Larsson K.H."/>
            <person name="Matsuura K."/>
            <person name="Barry K."/>
            <person name="Labutti K."/>
            <person name="Kuo R."/>
            <person name="Ohm R.A."/>
            <person name="Bhattacharya S.S."/>
            <person name="Shirouzu T."/>
            <person name="Yoshinaga Y."/>
            <person name="Martin F.M."/>
            <person name="Grigoriev I.V."/>
            <person name="Hibbett D.S."/>
        </authorList>
    </citation>
    <scope>NUCLEOTIDE SEQUENCE [LARGE SCALE GENOMIC DNA]</scope>
    <source>
        <strain evidence="1 2">HHB14362 ss-1</strain>
    </source>
</reference>
<keyword evidence="2" id="KW-1185">Reference proteome</keyword>
<dbReference type="Proteomes" id="UP000076761">
    <property type="component" value="Unassembled WGS sequence"/>
</dbReference>
<dbReference type="AlphaFoldDB" id="A0A165P702"/>